<dbReference type="PANTHER" id="PTHR48048">
    <property type="entry name" value="GLYCOSYLTRANSFERASE"/>
    <property type="match status" value="1"/>
</dbReference>
<dbReference type="SUPFAM" id="SSF53756">
    <property type="entry name" value="UDP-Glycosyltransferase/glycogen phosphorylase"/>
    <property type="match status" value="1"/>
</dbReference>
<gene>
    <name evidence="2" type="ORF">SSX86_021650</name>
</gene>
<dbReference type="EMBL" id="JBCNJP010000021">
    <property type="protein sequence ID" value="KAK9059031.1"/>
    <property type="molecule type" value="Genomic_DNA"/>
</dbReference>
<keyword evidence="3" id="KW-1185">Reference proteome</keyword>
<dbReference type="AlphaFoldDB" id="A0AAP0CN39"/>
<comment type="similarity">
    <text evidence="1">Belongs to the UDP-glycosyltransferase family.</text>
</comment>
<dbReference type="PANTHER" id="PTHR48048:SF45">
    <property type="entry name" value="GLYCOSYLTRANSFERASE"/>
    <property type="match status" value="1"/>
</dbReference>
<protein>
    <submittedName>
        <fullName evidence="2">Uncharacterized protein</fullName>
    </submittedName>
</protein>
<evidence type="ECO:0000313" key="2">
    <source>
        <dbReference type="EMBL" id="KAK9059031.1"/>
    </source>
</evidence>
<sequence length="137" mass="14830">MASLVAAELVFIPCPGLGHIRSTVEIAKVLVNRDQRLSVTILVIQPPGPSSGSVITAYIESLPKNTSINRISFVPLPQDEPPPMGDQKPSMTSFVDFIKSHRKYVKSAVADLLSQAGSGRLAGFVVDMFCTCRSTEW</sequence>
<accession>A0AAP0CN39</accession>
<reference evidence="2 3" key="1">
    <citation type="submission" date="2024-04" db="EMBL/GenBank/DDBJ databases">
        <title>The reference genome of an endangered Asteraceae, Deinandra increscens subsp. villosa, native to the Central Coast of California.</title>
        <authorList>
            <person name="Guilliams M."/>
            <person name="Hasenstab-Lehman K."/>
            <person name="Meyer R."/>
            <person name="Mcevoy S."/>
        </authorList>
    </citation>
    <scope>NUCLEOTIDE SEQUENCE [LARGE SCALE GENOMIC DNA]</scope>
    <source>
        <tissue evidence="2">Leaf</tissue>
    </source>
</reference>
<comment type="caution">
    <text evidence="2">The sequence shown here is derived from an EMBL/GenBank/DDBJ whole genome shotgun (WGS) entry which is preliminary data.</text>
</comment>
<proteinExistence type="inferred from homology"/>
<dbReference type="Proteomes" id="UP001408789">
    <property type="component" value="Unassembled WGS sequence"/>
</dbReference>
<organism evidence="2 3">
    <name type="scientific">Deinandra increscens subsp. villosa</name>
    <dbReference type="NCBI Taxonomy" id="3103831"/>
    <lineage>
        <taxon>Eukaryota</taxon>
        <taxon>Viridiplantae</taxon>
        <taxon>Streptophyta</taxon>
        <taxon>Embryophyta</taxon>
        <taxon>Tracheophyta</taxon>
        <taxon>Spermatophyta</taxon>
        <taxon>Magnoliopsida</taxon>
        <taxon>eudicotyledons</taxon>
        <taxon>Gunneridae</taxon>
        <taxon>Pentapetalae</taxon>
        <taxon>asterids</taxon>
        <taxon>campanulids</taxon>
        <taxon>Asterales</taxon>
        <taxon>Asteraceae</taxon>
        <taxon>Asteroideae</taxon>
        <taxon>Heliantheae alliance</taxon>
        <taxon>Madieae</taxon>
        <taxon>Madiinae</taxon>
        <taxon>Deinandra</taxon>
    </lineage>
</organism>
<dbReference type="GO" id="GO:0035251">
    <property type="term" value="F:UDP-glucosyltransferase activity"/>
    <property type="evidence" value="ECO:0007669"/>
    <property type="project" value="InterPro"/>
</dbReference>
<dbReference type="Gene3D" id="3.40.50.2000">
    <property type="entry name" value="Glycogen Phosphorylase B"/>
    <property type="match status" value="1"/>
</dbReference>
<evidence type="ECO:0000313" key="3">
    <source>
        <dbReference type="Proteomes" id="UP001408789"/>
    </source>
</evidence>
<evidence type="ECO:0000256" key="1">
    <source>
        <dbReference type="ARBA" id="ARBA00009995"/>
    </source>
</evidence>
<dbReference type="InterPro" id="IPR050481">
    <property type="entry name" value="UDP-glycosyltransf_plant"/>
</dbReference>
<name>A0AAP0CN39_9ASTR</name>